<evidence type="ECO:0000256" key="2">
    <source>
        <dbReference type="SAM" id="SignalP"/>
    </source>
</evidence>
<name>A0A452RGN6_URSAM</name>
<organism evidence="3 4">
    <name type="scientific">Ursus americanus</name>
    <name type="common">American black bear</name>
    <name type="synonym">Euarctos americanus</name>
    <dbReference type="NCBI Taxonomy" id="9643"/>
    <lineage>
        <taxon>Eukaryota</taxon>
        <taxon>Metazoa</taxon>
        <taxon>Chordata</taxon>
        <taxon>Craniata</taxon>
        <taxon>Vertebrata</taxon>
        <taxon>Euteleostomi</taxon>
        <taxon>Mammalia</taxon>
        <taxon>Eutheria</taxon>
        <taxon>Laurasiatheria</taxon>
        <taxon>Carnivora</taxon>
        <taxon>Caniformia</taxon>
        <taxon>Ursidae</taxon>
        <taxon>Ursus</taxon>
    </lineage>
</organism>
<dbReference type="Ensembl" id="ENSUAMT00000020255.1">
    <property type="protein sequence ID" value="ENSUAMP00000018089.1"/>
    <property type="gene ID" value="ENSUAMG00000014364.1"/>
</dbReference>
<proteinExistence type="predicted"/>
<evidence type="ECO:0000313" key="3">
    <source>
        <dbReference type="Ensembl" id="ENSUAMP00000018089.1"/>
    </source>
</evidence>
<dbReference type="GeneTree" id="ENSGT00940000153269"/>
<protein>
    <submittedName>
        <fullName evidence="3">Uncharacterized protein</fullName>
    </submittedName>
</protein>
<reference evidence="4" key="1">
    <citation type="submission" date="2016-06" db="EMBL/GenBank/DDBJ databases">
        <title>De novo assembly and RNA-Seq shows season-dependent expression and editing in black bear kidneys.</title>
        <authorList>
            <person name="Korstanje R."/>
            <person name="Srivastava A."/>
            <person name="Sarsani V.K."/>
            <person name="Sheehan S.M."/>
            <person name="Seger R.L."/>
            <person name="Barter M.E."/>
            <person name="Lindqvist C."/>
            <person name="Brody L.C."/>
            <person name="Mullikin J.C."/>
        </authorList>
    </citation>
    <scope>NUCLEOTIDE SEQUENCE [LARGE SCALE GENOMIC DNA]</scope>
</reference>
<dbReference type="AlphaFoldDB" id="A0A452RGN6"/>
<feature type="region of interest" description="Disordered" evidence="1">
    <location>
        <begin position="82"/>
        <end position="110"/>
    </location>
</feature>
<accession>A0A452RGN6</accession>
<feature type="signal peptide" evidence="2">
    <location>
        <begin position="1"/>
        <end position="27"/>
    </location>
</feature>
<evidence type="ECO:0000256" key="1">
    <source>
        <dbReference type="SAM" id="MobiDB-lite"/>
    </source>
</evidence>
<evidence type="ECO:0000313" key="4">
    <source>
        <dbReference type="Proteomes" id="UP000291022"/>
    </source>
</evidence>
<reference evidence="3" key="3">
    <citation type="submission" date="2025-09" db="UniProtKB">
        <authorList>
            <consortium name="Ensembl"/>
        </authorList>
    </citation>
    <scope>IDENTIFICATION</scope>
</reference>
<sequence>TKTRRWWRCTAWWAWGPWAGGPPRTSAVPASCSYPRRWAKRAGSSCWDMPWLPSTRGSKESLKAKTQNISKSFEDLDAQVNSDTGFTLENTTGSEGTARGAETHGARPPKRRLSTQKMYELKTKLRCSCEGQEYM</sequence>
<keyword evidence="4" id="KW-1185">Reference proteome</keyword>
<feature type="chain" id="PRO_5019003461" evidence="2">
    <location>
        <begin position="28"/>
        <end position="135"/>
    </location>
</feature>
<dbReference type="Proteomes" id="UP000291022">
    <property type="component" value="Unassembled WGS sequence"/>
</dbReference>
<reference evidence="3" key="2">
    <citation type="submission" date="2025-08" db="UniProtKB">
        <authorList>
            <consortium name="Ensembl"/>
        </authorList>
    </citation>
    <scope>IDENTIFICATION</scope>
</reference>
<feature type="compositionally biased region" description="Polar residues" evidence="1">
    <location>
        <begin position="82"/>
        <end position="95"/>
    </location>
</feature>
<keyword evidence="2" id="KW-0732">Signal</keyword>